<dbReference type="Pfam" id="PF22794">
    <property type="entry name" value="jr-ZPR1"/>
    <property type="match status" value="2"/>
</dbReference>
<feature type="compositionally biased region" description="Low complexity" evidence="5">
    <location>
        <begin position="399"/>
        <end position="408"/>
    </location>
</feature>
<dbReference type="OrthoDB" id="308464at2759"/>
<keyword evidence="2" id="KW-0479">Metal-binding</keyword>
<dbReference type="Gene3D" id="2.20.25.420">
    <property type="entry name" value="ZPR1, zinc finger domain"/>
    <property type="match status" value="1"/>
</dbReference>
<reference evidence="7" key="1">
    <citation type="submission" date="2020-12" db="EMBL/GenBank/DDBJ databases">
        <authorList>
            <person name="Iha C."/>
        </authorList>
    </citation>
    <scope>NUCLEOTIDE SEQUENCE</scope>
</reference>
<dbReference type="FunFam" id="2.60.120.1040:FF:000006">
    <property type="entry name" value="Zinc finger protein zpr1"/>
    <property type="match status" value="1"/>
</dbReference>
<gene>
    <name evidence="7" type="ORF">OSTQU699_LOCUS9819</name>
</gene>
<feature type="non-terminal residue" evidence="7">
    <location>
        <position position="1"/>
    </location>
</feature>
<comment type="caution">
    <text evidence="7">The sequence shown here is derived from an EMBL/GenBank/DDBJ whole genome shotgun (WGS) entry which is preliminary data.</text>
</comment>
<dbReference type="InterPro" id="IPR042452">
    <property type="entry name" value="ZPR1_Znf1/2"/>
</dbReference>
<feature type="domain" description="Zinc finger ZPR1-type" evidence="6">
    <location>
        <begin position="1"/>
        <end position="107"/>
    </location>
</feature>
<dbReference type="PANTHER" id="PTHR10876:SF0">
    <property type="entry name" value="ZINC FINGER PROTEIN ZPR1"/>
    <property type="match status" value="1"/>
</dbReference>
<organism evidence="7 8">
    <name type="scientific">Ostreobium quekettii</name>
    <dbReference type="NCBI Taxonomy" id="121088"/>
    <lineage>
        <taxon>Eukaryota</taxon>
        <taxon>Viridiplantae</taxon>
        <taxon>Chlorophyta</taxon>
        <taxon>core chlorophytes</taxon>
        <taxon>Ulvophyceae</taxon>
        <taxon>TCBD clade</taxon>
        <taxon>Bryopsidales</taxon>
        <taxon>Ostreobineae</taxon>
        <taxon>Ostreobiaceae</taxon>
        <taxon>Ostreobium</taxon>
    </lineage>
</organism>
<proteinExistence type="inferred from homology"/>
<dbReference type="Proteomes" id="UP000708148">
    <property type="component" value="Unassembled WGS sequence"/>
</dbReference>
<feature type="region of interest" description="Disordered" evidence="5">
    <location>
        <begin position="124"/>
        <end position="166"/>
    </location>
</feature>
<keyword evidence="8" id="KW-1185">Reference proteome</keyword>
<dbReference type="Pfam" id="PF03367">
    <property type="entry name" value="Zn_ribbon_ZPR1"/>
    <property type="match status" value="1"/>
</dbReference>
<evidence type="ECO:0000256" key="1">
    <source>
        <dbReference type="ARBA" id="ARBA00008354"/>
    </source>
</evidence>
<evidence type="ECO:0000256" key="5">
    <source>
        <dbReference type="SAM" id="MobiDB-lite"/>
    </source>
</evidence>
<dbReference type="SMART" id="SM00709">
    <property type="entry name" value="Zpr1"/>
    <property type="match status" value="2"/>
</dbReference>
<dbReference type="Gene3D" id="2.60.120.1040">
    <property type="entry name" value="ZPR1, A/B domain"/>
    <property type="match status" value="2"/>
</dbReference>
<feature type="region of interest" description="Disordered" evidence="5">
    <location>
        <begin position="396"/>
        <end position="427"/>
    </location>
</feature>
<feature type="domain" description="Zinc finger ZPR1-type" evidence="6">
    <location>
        <begin position="197"/>
        <end position="357"/>
    </location>
</feature>
<keyword evidence="3" id="KW-0863">Zinc-finger</keyword>
<evidence type="ECO:0000256" key="2">
    <source>
        <dbReference type="ARBA" id="ARBA00022723"/>
    </source>
</evidence>
<dbReference type="EMBL" id="CAJHUC010002862">
    <property type="protein sequence ID" value="CAD7704464.1"/>
    <property type="molecule type" value="Genomic_DNA"/>
</dbReference>
<dbReference type="InterPro" id="IPR040141">
    <property type="entry name" value="ZPR1"/>
</dbReference>
<dbReference type="AlphaFoldDB" id="A0A8S1JI10"/>
<dbReference type="GO" id="GO:0008270">
    <property type="term" value="F:zinc ion binding"/>
    <property type="evidence" value="ECO:0007669"/>
    <property type="project" value="UniProtKB-KW"/>
</dbReference>
<dbReference type="InterPro" id="IPR056180">
    <property type="entry name" value="ZPR1_jr_dom"/>
</dbReference>
<evidence type="ECO:0000256" key="3">
    <source>
        <dbReference type="ARBA" id="ARBA00022771"/>
    </source>
</evidence>
<accession>A0A8S1JI10</accession>
<dbReference type="NCBIfam" id="TIGR00310">
    <property type="entry name" value="ZPR1_znf"/>
    <property type="match status" value="1"/>
</dbReference>
<sequence>YTLSVPAGSAEALSRQVVKADSATILVPELEFEIPSHTQKGVLSTVEGMLRRALENLQALQEVRRRVDPINADKIDGFCSRLEKCSLGEEGFTLILDDPAGNSFIEFTGDSLETDPQLTAAKYERTKEQQEEIGLLTPDDEPGRERPTSPPSDPHHGPHARGTAQSPATIARLEGSYEDSFLNAYAAAPEEVLILPGQCLACGVAGETRMFPITIPYFKEVIVMSNACDSCGYKNSELRPGGGLTECGRKLVLKVEEVGDLNRDVIKSHSGDIEIPELEFAMGAGGLQSIITTVEGLVMSVIEEMKKLCVFQLGDSADEVVRAKFTHFLEELESCAKLERKWTLVIRDPLANSFIAPLCEDPSQDDRLTVEEVEQTEEERNYYGINHLKEQERLDALRAQGSASGAAQDATSCPPESGSGAAAQEQS</sequence>
<dbReference type="GO" id="GO:0005634">
    <property type="term" value="C:nucleus"/>
    <property type="evidence" value="ECO:0007669"/>
    <property type="project" value="TreeGrafter"/>
</dbReference>
<dbReference type="InterPro" id="IPR004457">
    <property type="entry name" value="Znf_ZPR1"/>
</dbReference>
<name>A0A8S1JI10_9CHLO</name>
<comment type="similarity">
    <text evidence="1">Belongs to the ZPR1 family.</text>
</comment>
<evidence type="ECO:0000313" key="8">
    <source>
        <dbReference type="Proteomes" id="UP000708148"/>
    </source>
</evidence>
<dbReference type="FunFam" id="2.20.25.420:FF:000002">
    <property type="entry name" value="Zinc finger protein ZPR1"/>
    <property type="match status" value="1"/>
</dbReference>
<dbReference type="PANTHER" id="PTHR10876">
    <property type="entry name" value="ZINC FINGER PROTEIN ZPR1"/>
    <property type="match status" value="1"/>
</dbReference>
<dbReference type="InterPro" id="IPR042451">
    <property type="entry name" value="ZPR1_A/B_dom"/>
</dbReference>
<protein>
    <recommendedName>
        <fullName evidence="6">Zinc finger ZPR1-type domain-containing protein</fullName>
    </recommendedName>
</protein>
<keyword evidence="4" id="KW-0862">Zinc</keyword>
<evidence type="ECO:0000259" key="6">
    <source>
        <dbReference type="SMART" id="SM00709"/>
    </source>
</evidence>
<evidence type="ECO:0000313" key="7">
    <source>
        <dbReference type="EMBL" id="CAD7704464.1"/>
    </source>
</evidence>
<evidence type="ECO:0000256" key="4">
    <source>
        <dbReference type="ARBA" id="ARBA00022833"/>
    </source>
</evidence>